<name>A0A1D9NZ28_9FIRM</name>
<dbReference type="EMBL" id="CP017831">
    <property type="protein sequence ID" value="AOZ95195.1"/>
    <property type="molecule type" value="Genomic_DNA"/>
</dbReference>
<evidence type="ECO:0000313" key="10">
    <source>
        <dbReference type="Proteomes" id="UP000179284"/>
    </source>
</evidence>
<dbReference type="RefSeq" id="WP_071175007.1">
    <property type="nucleotide sequence ID" value="NZ_CP017831.1"/>
</dbReference>
<evidence type="ECO:0000256" key="4">
    <source>
        <dbReference type="ARBA" id="ARBA00023065"/>
    </source>
</evidence>
<reference evidence="10" key="1">
    <citation type="submission" date="2016-10" db="EMBL/GenBank/DDBJ databases">
        <title>The complete genome sequence of the rumen bacterium Butyrivibrio hungatei MB2003.</title>
        <authorList>
            <person name="Palevich N."/>
            <person name="Kelly W.J."/>
            <person name="Leahy S.C."/>
            <person name="Altermann E."/>
            <person name="Rakonjac J."/>
            <person name="Attwood G.T."/>
        </authorList>
    </citation>
    <scope>NUCLEOTIDE SEQUENCE [LARGE SCALE GENOMIC DNA]</scope>
    <source>
        <strain evidence="10">MB2003</strain>
    </source>
</reference>
<evidence type="ECO:0000256" key="8">
    <source>
        <dbReference type="SAM" id="Coils"/>
    </source>
</evidence>
<dbReference type="GO" id="GO:0046933">
    <property type="term" value="F:proton-transporting ATP synthase activity, rotational mechanism"/>
    <property type="evidence" value="ECO:0007669"/>
    <property type="project" value="UniProtKB-UniRule"/>
</dbReference>
<keyword evidence="4 7" id="KW-0406">Ion transport</keyword>
<dbReference type="AlphaFoldDB" id="A0A1D9NZ28"/>
<evidence type="ECO:0000256" key="1">
    <source>
        <dbReference type="ARBA" id="ARBA00004370"/>
    </source>
</evidence>
<keyword evidence="7" id="KW-1003">Cell membrane</keyword>
<dbReference type="Pfam" id="PF00213">
    <property type="entry name" value="OSCP"/>
    <property type="match status" value="1"/>
</dbReference>
<comment type="function">
    <text evidence="7">F(1)F(0) ATP synthase produces ATP from ADP in the presence of a proton or sodium gradient. F-type ATPases consist of two structural domains, F(1) containing the extramembraneous catalytic core and F(0) containing the membrane proton channel, linked together by a central stalk and a peripheral stalk. During catalysis, ATP synthesis in the catalytic domain of F(1) is coupled via a rotary mechanism of the central stalk subunits to proton translocation.</text>
</comment>
<dbReference type="GO" id="GO:0045259">
    <property type="term" value="C:proton-transporting ATP synthase complex"/>
    <property type="evidence" value="ECO:0007669"/>
    <property type="project" value="UniProtKB-KW"/>
</dbReference>
<keyword evidence="7" id="KW-0139">CF(1)</keyword>
<dbReference type="OrthoDB" id="9802471at2"/>
<evidence type="ECO:0000313" key="9">
    <source>
        <dbReference type="EMBL" id="AOZ95195.1"/>
    </source>
</evidence>
<keyword evidence="3 7" id="KW-0375">Hydrogen ion transport</keyword>
<comment type="similarity">
    <text evidence="7">Belongs to the ATPase delta chain family.</text>
</comment>
<dbReference type="NCBIfam" id="TIGR01145">
    <property type="entry name" value="ATP_synt_delta"/>
    <property type="match status" value="1"/>
</dbReference>
<keyword evidence="6 7" id="KW-0066">ATP synthesis</keyword>
<keyword evidence="2 7" id="KW-0813">Transport</keyword>
<protein>
    <recommendedName>
        <fullName evidence="7">ATP synthase subunit delta</fullName>
    </recommendedName>
    <alternativeName>
        <fullName evidence="7">ATP synthase F(1) sector subunit delta</fullName>
    </alternativeName>
    <alternativeName>
        <fullName evidence="7">F-type ATPase subunit delta</fullName>
        <shortName evidence="7">F-ATPase subunit delta</shortName>
    </alternativeName>
</protein>
<gene>
    <name evidence="7" type="primary">atpH</name>
    <name evidence="9" type="ORF">bhn_I0159</name>
</gene>
<keyword evidence="5 7" id="KW-0472">Membrane</keyword>
<dbReference type="Proteomes" id="UP000179284">
    <property type="component" value="Chromosome I"/>
</dbReference>
<dbReference type="KEGG" id="bhu:bhn_I0159"/>
<evidence type="ECO:0000256" key="2">
    <source>
        <dbReference type="ARBA" id="ARBA00022448"/>
    </source>
</evidence>
<keyword evidence="8" id="KW-0175">Coiled coil</keyword>
<dbReference type="InterPro" id="IPR000711">
    <property type="entry name" value="ATPase_OSCP/dsu"/>
</dbReference>
<dbReference type="InterPro" id="IPR026015">
    <property type="entry name" value="ATP_synth_OSCP/delta_N_sf"/>
</dbReference>
<dbReference type="Gene3D" id="1.10.520.20">
    <property type="entry name" value="N-terminal domain of the delta subunit of the F1F0-ATP synthase"/>
    <property type="match status" value="1"/>
</dbReference>
<keyword evidence="10" id="KW-1185">Reference proteome</keyword>
<evidence type="ECO:0000256" key="3">
    <source>
        <dbReference type="ARBA" id="ARBA00022781"/>
    </source>
</evidence>
<accession>A0A1D9NZ28</accession>
<organism evidence="9 10">
    <name type="scientific">Butyrivibrio hungatei</name>
    <dbReference type="NCBI Taxonomy" id="185008"/>
    <lineage>
        <taxon>Bacteria</taxon>
        <taxon>Bacillati</taxon>
        <taxon>Bacillota</taxon>
        <taxon>Clostridia</taxon>
        <taxon>Lachnospirales</taxon>
        <taxon>Lachnospiraceae</taxon>
        <taxon>Butyrivibrio</taxon>
    </lineage>
</organism>
<dbReference type="GO" id="GO:0005886">
    <property type="term" value="C:plasma membrane"/>
    <property type="evidence" value="ECO:0007669"/>
    <property type="project" value="UniProtKB-SubCell"/>
</dbReference>
<dbReference type="SUPFAM" id="SSF47928">
    <property type="entry name" value="N-terminal domain of the delta subunit of the F1F0-ATP synthase"/>
    <property type="match status" value="1"/>
</dbReference>
<dbReference type="PANTHER" id="PTHR11910">
    <property type="entry name" value="ATP SYNTHASE DELTA CHAIN"/>
    <property type="match status" value="1"/>
</dbReference>
<feature type="coiled-coil region" evidence="8">
    <location>
        <begin position="114"/>
        <end position="141"/>
    </location>
</feature>
<evidence type="ECO:0000256" key="7">
    <source>
        <dbReference type="HAMAP-Rule" id="MF_01416"/>
    </source>
</evidence>
<comment type="subcellular location">
    <subcellularLocation>
        <location evidence="7">Cell membrane</location>
        <topology evidence="7">Peripheral membrane protein</topology>
    </subcellularLocation>
    <subcellularLocation>
        <location evidence="1">Membrane</location>
    </subcellularLocation>
</comment>
<evidence type="ECO:0000256" key="6">
    <source>
        <dbReference type="ARBA" id="ARBA00023310"/>
    </source>
</evidence>
<sequence length="179" mass="19953">MSKAGDLYGQSLYDLAAESNLSDEILGEMELIKGIFKENPDYVTLLSEPSVPKNERLKLVDEAFGDGCQQYLLNFIKILVEKGLLREFSACQKRFRKCYNEEHGIADALVTTAVALDEAQLKQLTDKLEKLSGKKVLLKQKVDSGVLGGVRVDLEGQLFDGTVKGRLSELRRKVDETVI</sequence>
<evidence type="ECO:0000256" key="5">
    <source>
        <dbReference type="ARBA" id="ARBA00023136"/>
    </source>
</evidence>
<dbReference type="HAMAP" id="MF_01416">
    <property type="entry name" value="ATP_synth_delta_bact"/>
    <property type="match status" value="1"/>
</dbReference>
<comment type="function">
    <text evidence="7">This protein is part of the stalk that links CF(0) to CF(1). It either transmits conformational changes from CF(0) to CF(1) or is implicated in proton conduction.</text>
</comment>
<dbReference type="PRINTS" id="PR00125">
    <property type="entry name" value="ATPASEDELTA"/>
</dbReference>
<proteinExistence type="inferred from homology"/>